<dbReference type="Pfam" id="PF04357">
    <property type="entry name" value="TamB"/>
    <property type="match status" value="1"/>
</dbReference>
<keyword evidence="4 6" id="KW-0472">Membrane</keyword>
<organism evidence="8 9">
    <name type="scientific">Noviherbaspirillum galbum</name>
    <dbReference type="NCBI Taxonomy" id="2709383"/>
    <lineage>
        <taxon>Bacteria</taxon>
        <taxon>Pseudomonadati</taxon>
        <taxon>Pseudomonadota</taxon>
        <taxon>Betaproteobacteria</taxon>
        <taxon>Burkholderiales</taxon>
        <taxon>Oxalobacteraceae</taxon>
        <taxon>Noviherbaspirillum</taxon>
    </lineage>
</organism>
<name>A0A6B3SK07_9BURK</name>
<dbReference type="Proteomes" id="UP000482155">
    <property type="component" value="Unassembled WGS sequence"/>
</dbReference>
<dbReference type="PANTHER" id="PTHR36985:SF1">
    <property type="entry name" value="TRANSLOCATION AND ASSEMBLY MODULE SUBUNIT TAMB"/>
    <property type="match status" value="1"/>
</dbReference>
<evidence type="ECO:0000256" key="1">
    <source>
        <dbReference type="ARBA" id="ARBA00004167"/>
    </source>
</evidence>
<dbReference type="PANTHER" id="PTHR36985">
    <property type="entry name" value="TRANSLOCATION AND ASSEMBLY MODULE SUBUNIT TAMB"/>
    <property type="match status" value="1"/>
</dbReference>
<accession>A0A6B3SK07</accession>
<proteinExistence type="predicted"/>
<dbReference type="EMBL" id="JAAIVB010000008">
    <property type="protein sequence ID" value="NEX59685.1"/>
    <property type="molecule type" value="Genomic_DNA"/>
</dbReference>
<sequence length="1327" mass="140050">MDSERGQSVRDTSTAPSGKPVRRHSRTAATVIAILLLLLLLLALAGYWLVGTSSGARFVLRQAAPGVQAEGVEGSLLGPLKLAQLSIVQPDRRVVLKDVRLDWDPAALLQRRLHVRSAGAARIDIVNQPDAIPKPPSLPDRIGLPLQLQIDALNVGQGVVSRGPVPLATFGPLAAALSFDGRQYRLRLDKAQAGSPEAQSGARALLQGDADLGVEKPYALRGRFVADVSGKLDDQLIQGNGELVLGGSLAVASAGLQFRSGEAVINGSALLHPFSMQPLANADVVADKLDLREFNPRLPHTVLHLDLKSGADSTGTLRVQNQEAGPLGKQLLPLRALSLAFAQKKDGVDIDDIIAEPGTATAAAGRIEGKGRVAPAEASLHLDIRGLNLKLLDPAWRRTALSGSADLRQAGSRRKVDLSLREPDGVAPGGQPLELAASAELAGQEVRVTAATVRTGTSRLDASGTLSFAGEQPFQLQGKMQAFRLQDLGKFAQWPELTLNGEIGLRGKRAPRLEADLKLDIADSRLAGQPLAGQGQVRLRGDKLEIPVLRLASGLNRLDASGSLTESGGEVQFQLAANQLAQLGPAFGGSLQASGTARGTLDLPRIDATWTASQLKLPGGVRADSMQGKADVQVDRRQPVPLREGNVTLDASRVAWAEYRLNTASVQARIGTAADAPLSLALRMEGIETPQLRANKLDADANGTTGRHVVNLRLEEARQVWMATANGGLSNAASAPRWEGEISRFDSDGRFKSHLAAPASLALDARNLRLERFVLETPAGRVAVDEFRRDPDGVSSKGHADNIQVAELIRQLQPSAPVRTDLQLAADWDFRMQDTVDGRLSVRRERGDMTIVAGSPVALGIGTLAASARAENGRLELELEAEGSRLGKIQVSGRGATGRGAEKLLIPADAPVSATARIDVPSIAWAASLLSPAWTLEGRLRGDVALAGTRADPQLSGKVEGADLRVAMSNLGLDLRQGVLQGEFRDNLLQLKQLTFRGGDGEVALSGPIELGTALSAKLQLDAKRFTAVNRSDRRIVVSGGTAIVLAEKRLTVNGGFRVDEGFVDLGLPDRPRLSEDVVIDGQPRRQPTAVPAALDVNVDLGKGVKVTGRGLDGLVVGAVHVTNDPGGSLQGTGTFNIAEGSFSAYGRTLKIEQGVLRFAGPIGNPSLDILAMRRGQEVEAGVSVRGNVLAPRVTLVSEPTVPDAEKLSWLVLGRGLSSAGEGDISALQSAAGTLLSKGAAAGVESRLASAFGLDTFSVGKSADNLQQRIITIGKQINSRLYVSYQQGLENAGSVLQLRFTLTPRLSLEAEAGSRSAISLFYNIAFD</sequence>
<comment type="caution">
    <text evidence="8">The sequence shown here is derived from an EMBL/GenBank/DDBJ whole genome shotgun (WGS) entry which is preliminary data.</text>
</comment>
<feature type="domain" description="Translocation and assembly module TamB C-terminal" evidence="7">
    <location>
        <begin position="998"/>
        <end position="1326"/>
    </location>
</feature>
<reference evidence="8 9" key="1">
    <citation type="submission" date="2020-02" db="EMBL/GenBank/DDBJ databases">
        <authorList>
            <person name="Kim M.K."/>
        </authorList>
    </citation>
    <scope>NUCLEOTIDE SEQUENCE [LARGE SCALE GENOMIC DNA]</scope>
    <source>
        <strain evidence="8 9">17J57-3</strain>
    </source>
</reference>
<evidence type="ECO:0000256" key="2">
    <source>
        <dbReference type="ARBA" id="ARBA00022692"/>
    </source>
</evidence>
<keyword evidence="2 6" id="KW-0812">Transmembrane</keyword>
<evidence type="ECO:0000256" key="5">
    <source>
        <dbReference type="SAM" id="MobiDB-lite"/>
    </source>
</evidence>
<evidence type="ECO:0000259" key="7">
    <source>
        <dbReference type="Pfam" id="PF04357"/>
    </source>
</evidence>
<dbReference type="GO" id="GO:0097347">
    <property type="term" value="C:TAM protein secretion complex"/>
    <property type="evidence" value="ECO:0007669"/>
    <property type="project" value="TreeGrafter"/>
</dbReference>
<dbReference type="InterPro" id="IPR007452">
    <property type="entry name" value="TamB_C"/>
</dbReference>
<feature type="transmembrane region" description="Helical" evidence="6">
    <location>
        <begin position="28"/>
        <end position="50"/>
    </location>
</feature>
<keyword evidence="3 6" id="KW-1133">Transmembrane helix</keyword>
<keyword evidence="9" id="KW-1185">Reference proteome</keyword>
<gene>
    <name evidence="8" type="ORF">G3574_01210</name>
</gene>
<evidence type="ECO:0000256" key="3">
    <source>
        <dbReference type="ARBA" id="ARBA00022989"/>
    </source>
</evidence>
<protein>
    <submittedName>
        <fullName evidence="8">DUF490 domain-containing protein</fullName>
    </submittedName>
</protein>
<dbReference type="GO" id="GO:0009306">
    <property type="term" value="P:protein secretion"/>
    <property type="evidence" value="ECO:0007669"/>
    <property type="project" value="InterPro"/>
</dbReference>
<dbReference type="RefSeq" id="WP_163960077.1">
    <property type="nucleotide sequence ID" value="NZ_JAAIVB010000008.1"/>
</dbReference>
<evidence type="ECO:0000313" key="8">
    <source>
        <dbReference type="EMBL" id="NEX59685.1"/>
    </source>
</evidence>
<evidence type="ECO:0000256" key="4">
    <source>
        <dbReference type="ARBA" id="ARBA00023136"/>
    </source>
</evidence>
<evidence type="ECO:0000313" key="9">
    <source>
        <dbReference type="Proteomes" id="UP000482155"/>
    </source>
</evidence>
<comment type="subcellular location">
    <subcellularLocation>
        <location evidence="1">Membrane</location>
        <topology evidence="1">Single-pass membrane protein</topology>
    </subcellularLocation>
</comment>
<feature type="region of interest" description="Disordered" evidence="5">
    <location>
        <begin position="1"/>
        <end position="22"/>
    </location>
</feature>
<evidence type="ECO:0000256" key="6">
    <source>
        <dbReference type="SAM" id="Phobius"/>
    </source>
</evidence>
<dbReference type="GO" id="GO:0005886">
    <property type="term" value="C:plasma membrane"/>
    <property type="evidence" value="ECO:0007669"/>
    <property type="project" value="InterPro"/>
</dbReference>